<feature type="domain" description="Transposase InsH N-terminal" evidence="1">
    <location>
        <begin position="1"/>
        <end position="54"/>
    </location>
</feature>
<dbReference type="Proteomes" id="UP000462449">
    <property type="component" value="Unassembled WGS sequence"/>
</dbReference>
<protein>
    <recommendedName>
        <fullName evidence="1">Transposase InsH N-terminal domain-containing protein</fullName>
    </recommendedName>
</protein>
<dbReference type="Pfam" id="PF05598">
    <property type="entry name" value="DUF772"/>
    <property type="match status" value="1"/>
</dbReference>
<evidence type="ECO:0000313" key="2">
    <source>
        <dbReference type="EMBL" id="MUP38878.1"/>
    </source>
</evidence>
<dbReference type="AlphaFoldDB" id="A0A7M4D899"/>
<proteinExistence type="predicted"/>
<dbReference type="InterPro" id="IPR008490">
    <property type="entry name" value="Transposase_InsH_N"/>
</dbReference>
<sequence>MVGLLLLKHIYNLSDVAIVDRWIENPYWQYFSGENVFQTQKPFNPTEFIHFRKRIGKEGVEKLLKVSIQLYWQRGSGKKKC</sequence>
<evidence type="ECO:0000313" key="5">
    <source>
        <dbReference type="Proteomes" id="UP000462449"/>
    </source>
</evidence>
<evidence type="ECO:0000259" key="1">
    <source>
        <dbReference type="Pfam" id="PF05598"/>
    </source>
</evidence>
<evidence type="ECO:0000313" key="4">
    <source>
        <dbReference type="Proteomes" id="UP000285951"/>
    </source>
</evidence>
<organism evidence="2 5">
    <name type="scientific">Labilibaculum euxinus</name>
    <dbReference type="NCBI Taxonomy" id="2686357"/>
    <lineage>
        <taxon>Bacteria</taxon>
        <taxon>Pseudomonadati</taxon>
        <taxon>Bacteroidota</taxon>
        <taxon>Bacteroidia</taxon>
        <taxon>Marinilabiliales</taxon>
        <taxon>Marinifilaceae</taxon>
        <taxon>Labilibaculum</taxon>
    </lineage>
</organism>
<dbReference type="PANTHER" id="PTHR33803:SF3">
    <property type="entry name" value="BLL1974 PROTEIN"/>
    <property type="match status" value="1"/>
</dbReference>
<accession>A0A7M4D899</accession>
<dbReference type="PANTHER" id="PTHR33803">
    <property type="entry name" value="IS1478 TRANSPOSASE"/>
    <property type="match status" value="1"/>
</dbReference>
<evidence type="ECO:0000313" key="3">
    <source>
        <dbReference type="EMBL" id="MVB08083.1"/>
    </source>
</evidence>
<keyword evidence="4" id="KW-1185">Reference proteome</keyword>
<dbReference type="EMBL" id="WOTW01000034">
    <property type="protein sequence ID" value="MUP38878.1"/>
    <property type="molecule type" value="Genomic_DNA"/>
</dbReference>
<dbReference type="OrthoDB" id="9762730at2"/>
<gene>
    <name evidence="3" type="ORF">DWB62_013750</name>
    <name evidence="2" type="ORF">GNY23_13750</name>
</gene>
<dbReference type="EMBL" id="QTZN02000034">
    <property type="protein sequence ID" value="MVB08083.1"/>
    <property type="molecule type" value="Genomic_DNA"/>
</dbReference>
<comment type="caution">
    <text evidence="2">The sequence shown here is derived from an EMBL/GenBank/DDBJ whole genome shotgun (WGS) entry which is preliminary data.</text>
</comment>
<reference evidence="3 4" key="1">
    <citation type="submission" date="2019-11" db="EMBL/GenBank/DDBJ databases">
        <title>Draft genome sequence of Labilibaculum sp. strain SYP isolated from Black Sea.</title>
        <authorList>
            <person name="Yadav S."/>
            <person name="Villanueva L."/>
        </authorList>
    </citation>
    <scope>NUCLEOTIDE SEQUENCE [LARGE SCALE GENOMIC DNA]</scope>
    <source>
        <strain evidence="3 4">44</strain>
    </source>
</reference>
<dbReference type="Proteomes" id="UP000285951">
    <property type="component" value="Unassembled WGS sequence"/>
</dbReference>
<reference evidence="2 5" key="2">
    <citation type="submission" date="2019-12" db="EMBL/GenBank/DDBJ databases">
        <title>Draft genome sequence of Labilibaculum sp. strain 44 isolated from deep waters of Black Sea.</title>
        <authorList>
            <person name="Yadav S."/>
            <person name="Villanueva L."/>
        </authorList>
    </citation>
    <scope>NUCLEOTIDE SEQUENCE [LARGE SCALE GENOMIC DNA]</scope>
    <source>
        <strain evidence="2 5">44</strain>
    </source>
</reference>
<name>A0A7M4D899_9BACT</name>